<dbReference type="EMBL" id="BAAALD010000105">
    <property type="protein sequence ID" value="GAA1117700.1"/>
    <property type="molecule type" value="Genomic_DNA"/>
</dbReference>
<proteinExistence type="predicted"/>
<gene>
    <name evidence="2" type="ORF">GCM10009663_67180</name>
</gene>
<dbReference type="Gene3D" id="3.90.960.10">
    <property type="entry name" value="YbaK/aminoacyl-tRNA synthetase-associated domain"/>
    <property type="match status" value="1"/>
</dbReference>
<evidence type="ECO:0000259" key="1">
    <source>
        <dbReference type="Pfam" id="PF04073"/>
    </source>
</evidence>
<dbReference type="Pfam" id="PF04073">
    <property type="entry name" value="tRNA_edit"/>
    <property type="match status" value="1"/>
</dbReference>
<name>A0ABN1U4E4_9ACTN</name>
<dbReference type="Proteomes" id="UP001499987">
    <property type="component" value="Unassembled WGS sequence"/>
</dbReference>
<dbReference type="PANTHER" id="PTHR30411">
    <property type="entry name" value="CYTOPLASMIC PROTEIN"/>
    <property type="match status" value="1"/>
</dbReference>
<dbReference type="SUPFAM" id="SSF55826">
    <property type="entry name" value="YbaK/ProRS associated domain"/>
    <property type="match status" value="1"/>
</dbReference>
<accession>A0ABN1U4E4</accession>
<comment type="caution">
    <text evidence="2">The sequence shown here is derived from an EMBL/GenBank/DDBJ whole genome shotgun (WGS) entry which is preliminary data.</text>
</comment>
<keyword evidence="3" id="KW-1185">Reference proteome</keyword>
<sequence length="169" mass="17753">MESTQSIAGSVRAVLDGWAVPYTWLEIDPSFADTAQFCEEYGHTLEDSVNCILVVGKTEPRRYAACLVQATRRLDVNRAVKRLLGARRVSFASAEETVALTGMQVGGVTPVALPPGMPVYVDAPVLGRTEIVLGGGDRAGKLLIAPGALLAHLPGAEVVEDLSTAPPAA</sequence>
<evidence type="ECO:0000313" key="2">
    <source>
        <dbReference type="EMBL" id="GAA1117700.1"/>
    </source>
</evidence>
<dbReference type="InterPro" id="IPR007214">
    <property type="entry name" value="YbaK/aa-tRNA-synth-assoc-dom"/>
</dbReference>
<protein>
    <submittedName>
        <fullName evidence="2">YbaK/EbsC family protein</fullName>
    </submittedName>
</protein>
<dbReference type="RefSeq" id="WP_344627496.1">
    <property type="nucleotide sequence ID" value="NZ_BAAALD010000105.1"/>
</dbReference>
<reference evidence="2 3" key="1">
    <citation type="journal article" date="2019" name="Int. J. Syst. Evol. Microbiol.">
        <title>The Global Catalogue of Microorganisms (GCM) 10K type strain sequencing project: providing services to taxonomists for standard genome sequencing and annotation.</title>
        <authorList>
            <consortium name="The Broad Institute Genomics Platform"/>
            <consortium name="The Broad Institute Genome Sequencing Center for Infectious Disease"/>
            <person name="Wu L."/>
            <person name="Ma J."/>
        </authorList>
    </citation>
    <scope>NUCLEOTIDE SEQUENCE [LARGE SCALE GENOMIC DNA]</scope>
    <source>
        <strain evidence="2 3">JCM 13002</strain>
    </source>
</reference>
<dbReference type="PANTHER" id="PTHR30411:SF1">
    <property type="entry name" value="CYTOPLASMIC PROTEIN"/>
    <property type="match status" value="1"/>
</dbReference>
<evidence type="ECO:0000313" key="3">
    <source>
        <dbReference type="Proteomes" id="UP001499987"/>
    </source>
</evidence>
<organism evidence="2 3">
    <name type="scientific">Kitasatospora arboriphila</name>
    <dbReference type="NCBI Taxonomy" id="258052"/>
    <lineage>
        <taxon>Bacteria</taxon>
        <taxon>Bacillati</taxon>
        <taxon>Actinomycetota</taxon>
        <taxon>Actinomycetes</taxon>
        <taxon>Kitasatosporales</taxon>
        <taxon>Streptomycetaceae</taxon>
        <taxon>Kitasatospora</taxon>
    </lineage>
</organism>
<feature type="domain" description="YbaK/aminoacyl-tRNA synthetase-associated" evidence="1">
    <location>
        <begin position="29"/>
        <end position="146"/>
    </location>
</feature>
<dbReference type="InterPro" id="IPR036754">
    <property type="entry name" value="YbaK/aa-tRNA-synt-asso_dom_sf"/>
</dbReference>